<dbReference type="InterPro" id="IPR030417">
    <property type="entry name" value="MS4A"/>
</dbReference>
<comment type="subcellular location">
    <subcellularLocation>
        <location evidence="1">Membrane</location>
        <topology evidence="1">Multi-pass membrane protein</topology>
    </subcellularLocation>
</comment>
<name>A0AA85J837_TRIRE</name>
<organism evidence="7 8">
    <name type="scientific">Trichobilharzia regenti</name>
    <name type="common">Nasal bird schistosome</name>
    <dbReference type="NCBI Taxonomy" id="157069"/>
    <lineage>
        <taxon>Eukaryota</taxon>
        <taxon>Metazoa</taxon>
        <taxon>Spiralia</taxon>
        <taxon>Lophotrochozoa</taxon>
        <taxon>Platyhelminthes</taxon>
        <taxon>Trematoda</taxon>
        <taxon>Digenea</taxon>
        <taxon>Strigeidida</taxon>
        <taxon>Schistosomatoidea</taxon>
        <taxon>Schistosomatidae</taxon>
        <taxon>Trichobilharzia</taxon>
    </lineage>
</organism>
<evidence type="ECO:0000256" key="2">
    <source>
        <dbReference type="ARBA" id="ARBA00009565"/>
    </source>
</evidence>
<evidence type="ECO:0000256" key="4">
    <source>
        <dbReference type="ARBA" id="ARBA00022989"/>
    </source>
</evidence>
<evidence type="ECO:0000256" key="6">
    <source>
        <dbReference type="SAM" id="Phobius"/>
    </source>
</evidence>
<keyword evidence="4 6" id="KW-1133">Transmembrane helix</keyword>
<feature type="transmembrane region" description="Helical" evidence="6">
    <location>
        <begin position="229"/>
        <end position="252"/>
    </location>
</feature>
<proteinExistence type="inferred from homology"/>
<evidence type="ECO:0000256" key="1">
    <source>
        <dbReference type="ARBA" id="ARBA00004141"/>
    </source>
</evidence>
<accession>A0AA85J837</accession>
<evidence type="ECO:0000313" key="8">
    <source>
        <dbReference type="WBParaSite" id="TREG1_13530.1"/>
    </source>
</evidence>
<dbReference type="InterPro" id="IPR007237">
    <property type="entry name" value="CD20-like"/>
</dbReference>
<feature type="transmembrane region" description="Helical" evidence="6">
    <location>
        <begin position="202"/>
        <end position="223"/>
    </location>
</feature>
<feature type="transmembrane region" description="Helical" evidence="6">
    <location>
        <begin position="259"/>
        <end position="285"/>
    </location>
</feature>
<comment type="similarity">
    <text evidence="2">Belongs to the MS4A family.</text>
</comment>
<reference evidence="7" key="1">
    <citation type="submission" date="2022-06" db="EMBL/GenBank/DDBJ databases">
        <authorList>
            <person name="Berger JAMES D."/>
            <person name="Berger JAMES D."/>
        </authorList>
    </citation>
    <scope>NUCLEOTIDE SEQUENCE [LARGE SCALE GENOMIC DNA]</scope>
</reference>
<reference evidence="8" key="2">
    <citation type="submission" date="2023-11" db="UniProtKB">
        <authorList>
            <consortium name="WormBaseParasite"/>
        </authorList>
    </citation>
    <scope>IDENTIFICATION</scope>
</reference>
<keyword evidence="7" id="KW-1185">Reference proteome</keyword>
<sequence length="734" mass="81100">MVDTCPFTVPQNVIDPGPEYYGKSVTSCSHYQARHQSSDVAEVQTSFSGTNQSNLQSNTEGMPRNHVPTYTHSNLIRTTDSIPYVRSCPNMGDYHIFDSVNNNNNSVRLFNSQFLTSCPPAIHEVQSDASQDENVSRRCCFCTCAPLLPKAYCTNTCCSKPNCLISSDSLCSVDTLFCLFLPGSCKCRLFSFPRHRITNENLIILSIIQLLCGFAAIVLSSVALTKAVFLYQMATGLWAGILMVVTGLHGLFAARRPVVCALIGLLVLCMIVSLAACVLICVSVAGTIEDGFLGSTASRKAFPREIIRISSGFRENATSSQKYEQRPSMVTLTPRSPGWSEFDQVQLWDFKNVLRETPDSYLRTCQIILHLLLLLVGILEASVSLATSILCCRCVCSNSTNFRFQNSRSLRTNIVSFNAATANQAASVLRSGAVNDFVGSGNVILALNTDVPVQNNASSNITEAILQPQIHHTLIPFLSDLNRHSLILTQAGTGTIALSAARAAANLVDTRRFETQHGTSFPCSSNNEQSSVQRPHTLGRNMFNRLRGCRLNRSNESRPRLLYTTLHIPANLSNDSDSFPNPPPFSPSTTIVYVMPSPTHEEPPMIFPPFPPSYSESQKKSPLTTSINRIQRNQSVPLQPHPPRRLRRRLVRYGISRARLRSRLSRLFCRQNSRQCNSLWTANNSRRSRVTCHLSRSVASAPISVGDRLIQPVLIIGDPGTARHSEDPPPKYSR</sequence>
<evidence type="ECO:0000313" key="7">
    <source>
        <dbReference type="Proteomes" id="UP000050795"/>
    </source>
</evidence>
<dbReference type="GO" id="GO:0016020">
    <property type="term" value="C:membrane"/>
    <property type="evidence" value="ECO:0007669"/>
    <property type="project" value="UniProtKB-SubCell"/>
</dbReference>
<dbReference type="PANTHER" id="PTHR23320">
    <property type="entry name" value="MEMBRANE-SPANNING 4-DOMAINS SUBFAMILY A MS4A -RELATED"/>
    <property type="match status" value="1"/>
</dbReference>
<dbReference type="Pfam" id="PF04103">
    <property type="entry name" value="CD20"/>
    <property type="match status" value="1"/>
</dbReference>
<dbReference type="WBParaSite" id="TREG1_13530.1">
    <property type="protein sequence ID" value="TREG1_13530.1"/>
    <property type="gene ID" value="TREG1_13530"/>
</dbReference>
<dbReference type="Proteomes" id="UP000050795">
    <property type="component" value="Unassembled WGS sequence"/>
</dbReference>
<keyword evidence="5 6" id="KW-0472">Membrane</keyword>
<dbReference type="PANTHER" id="PTHR23320:SF165">
    <property type="entry name" value="MARVEL DOMAIN-CONTAINING PROTEIN"/>
    <property type="match status" value="1"/>
</dbReference>
<dbReference type="AlphaFoldDB" id="A0AA85J837"/>
<protein>
    <submittedName>
        <fullName evidence="8">DUF4203 domain-containing protein</fullName>
    </submittedName>
</protein>
<evidence type="ECO:0000256" key="5">
    <source>
        <dbReference type="ARBA" id="ARBA00023136"/>
    </source>
</evidence>
<keyword evidence="3 6" id="KW-0812">Transmembrane</keyword>
<evidence type="ECO:0000256" key="3">
    <source>
        <dbReference type="ARBA" id="ARBA00022692"/>
    </source>
</evidence>